<dbReference type="InterPro" id="IPR008311">
    <property type="entry name" value="UCP028101"/>
</dbReference>
<dbReference type="Gene3D" id="2.130.10.10">
    <property type="entry name" value="YVTN repeat-like/Quinoprotein amine dehydrogenase"/>
    <property type="match status" value="1"/>
</dbReference>
<organism evidence="1 2">
    <name type="scientific">Alginatibacterium sediminis</name>
    <dbReference type="NCBI Taxonomy" id="2164068"/>
    <lineage>
        <taxon>Bacteria</taxon>
        <taxon>Pseudomonadati</taxon>
        <taxon>Pseudomonadota</taxon>
        <taxon>Gammaproteobacteria</taxon>
        <taxon>Alteromonadales</taxon>
        <taxon>Alteromonadaceae</taxon>
        <taxon>Alginatibacterium</taxon>
    </lineage>
</organism>
<dbReference type="InterPro" id="IPR015943">
    <property type="entry name" value="WD40/YVTN_repeat-like_dom_sf"/>
</dbReference>
<dbReference type="OrthoDB" id="5624218at2"/>
<proteinExistence type="predicted"/>
<accession>A0A420E5R3</accession>
<protein>
    <submittedName>
        <fullName evidence="1">DUF1513 domain-containing protein</fullName>
    </submittedName>
</protein>
<sequence>MTAIKQQGVAETNKDRRRVLTQLFSLGAMLPFACSGDTLAALLAKPNGNNLEPLLKGVRYFGCAKREDNYYVLSFDEQFRQQFESPLVARGHGLAIAKMQRQLIVLDRRPGRSIHIFDALSGQKVQQIDLSPTLSLAGHAALHPDSQRLYVSAYENSSSEGLVQVYDWQEQHWELSETWPKLGTGPHELLAFEQGVVVAIGGIKTLARKTIELENIQAQLIFLNHQGKVLSRHQLDNADLSVRHLSGSWDKLVVACQAQLHPESVNSLVYLCEQQQSLKPLDHGAHYWPLFEGYIGSVEVYQDTIVASSPRAGLLGSWDATGQLKSLLNIEQVCGLTSVEGQLVVSTGTGDLGHQDQLQANDYHWDNHLLAASF</sequence>
<dbReference type="RefSeq" id="WP_120356819.1">
    <property type="nucleotide sequence ID" value="NZ_RAQO01000013.1"/>
</dbReference>
<comment type="caution">
    <text evidence="1">The sequence shown here is derived from an EMBL/GenBank/DDBJ whole genome shotgun (WGS) entry which is preliminary data.</text>
</comment>
<keyword evidence="2" id="KW-1185">Reference proteome</keyword>
<dbReference type="Proteomes" id="UP000286482">
    <property type="component" value="Unassembled WGS sequence"/>
</dbReference>
<dbReference type="Pfam" id="PF07433">
    <property type="entry name" value="DUF1513"/>
    <property type="match status" value="1"/>
</dbReference>
<dbReference type="AlphaFoldDB" id="A0A420E5R3"/>
<dbReference type="SUPFAM" id="SSF75011">
    <property type="entry name" value="3-carboxy-cis,cis-mucoante lactonizing enzyme"/>
    <property type="match status" value="1"/>
</dbReference>
<evidence type="ECO:0000313" key="2">
    <source>
        <dbReference type="Proteomes" id="UP000286482"/>
    </source>
</evidence>
<dbReference type="EMBL" id="RAQO01000013">
    <property type="protein sequence ID" value="RKF12812.1"/>
    <property type="molecule type" value="Genomic_DNA"/>
</dbReference>
<dbReference type="PIRSF" id="PIRSF028101">
    <property type="entry name" value="UCP028101"/>
    <property type="match status" value="1"/>
</dbReference>
<name>A0A420E5R3_9ALTE</name>
<reference evidence="1 2" key="1">
    <citation type="submission" date="2018-09" db="EMBL/GenBank/DDBJ databases">
        <authorList>
            <person name="Wang Z."/>
        </authorList>
    </citation>
    <scope>NUCLEOTIDE SEQUENCE [LARGE SCALE GENOMIC DNA]</scope>
    <source>
        <strain evidence="1 2">ALS 81</strain>
    </source>
</reference>
<gene>
    <name evidence="1" type="ORF">DBZ36_20330</name>
</gene>
<evidence type="ECO:0000313" key="1">
    <source>
        <dbReference type="EMBL" id="RKF12812.1"/>
    </source>
</evidence>